<dbReference type="Proteomes" id="UP001596383">
    <property type="component" value="Unassembled WGS sequence"/>
</dbReference>
<feature type="transmembrane region" description="Helical" evidence="7">
    <location>
        <begin position="92"/>
        <end position="115"/>
    </location>
</feature>
<organism evidence="10 11">
    <name type="scientific">Natrinema soli</name>
    <dbReference type="NCBI Taxonomy" id="1930624"/>
    <lineage>
        <taxon>Archaea</taxon>
        <taxon>Methanobacteriati</taxon>
        <taxon>Methanobacteriota</taxon>
        <taxon>Stenosarchaea group</taxon>
        <taxon>Halobacteria</taxon>
        <taxon>Halobacteriales</taxon>
        <taxon>Natrialbaceae</taxon>
        <taxon>Natrinema</taxon>
    </lineage>
</organism>
<comment type="similarity">
    <text evidence="7">Belongs to the binding-protein-dependent transport system permease family.</text>
</comment>
<keyword evidence="2 7" id="KW-0813">Transport</keyword>
<keyword evidence="3" id="KW-1003">Cell membrane</keyword>
<dbReference type="EMBL" id="JBHSWV010000149">
    <property type="protein sequence ID" value="MFC6765508.1"/>
    <property type="molecule type" value="Genomic_DNA"/>
</dbReference>
<evidence type="ECO:0000256" key="2">
    <source>
        <dbReference type="ARBA" id="ARBA00022448"/>
    </source>
</evidence>
<comment type="caution">
    <text evidence="10">The sequence shown here is derived from an EMBL/GenBank/DDBJ whole genome shotgun (WGS) entry which is preliminary data.</text>
</comment>
<gene>
    <name evidence="10" type="ORF">ACFQE6_11070</name>
</gene>
<sequence length="280" mass="29231">MSDDNAGTMPDQPTKWLPNSSPAVRQRLRRRLDGGFRGPALGTILCVLTIGCWHAAVVLSDLPTVVLPAPAEVGVALIDLRWILAGDAAVTALTAGLGLTVGLVIGTVLAFFMAISRSAAAVILPYVVALRIAPLVAIAPLLFLWFGRGVPGKALLVTTITVFPITIASLDGLRSTPESYLTLLRSVGASPSMVFLHVRLPAAAPSVFAGIKNASTLAVIGAVVAEFVTLDAGIGYRVFETSTSLQTANSYAALAVLSGLGLLFYGIPSLLERAVRTRFN</sequence>
<keyword evidence="11" id="KW-1185">Reference proteome</keyword>
<dbReference type="GO" id="GO:0005886">
    <property type="term" value="C:plasma membrane"/>
    <property type="evidence" value="ECO:0007669"/>
    <property type="project" value="UniProtKB-SubCell"/>
</dbReference>
<proteinExistence type="inferred from homology"/>
<dbReference type="RefSeq" id="WP_273738531.1">
    <property type="nucleotide sequence ID" value="NZ_JAQIVI010000149.1"/>
</dbReference>
<evidence type="ECO:0000256" key="7">
    <source>
        <dbReference type="RuleBase" id="RU363032"/>
    </source>
</evidence>
<feature type="domain" description="ABC transmembrane type-1" evidence="9">
    <location>
        <begin position="88"/>
        <end position="272"/>
    </location>
</feature>
<feature type="transmembrane region" description="Helical" evidence="7">
    <location>
        <begin position="251"/>
        <end position="271"/>
    </location>
</feature>
<dbReference type="PROSITE" id="PS50928">
    <property type="entry name" value="ABC_TM1"/>
    <property type="match status" value="1"/>
</dbReference>
<reference evidence="10 11" key="1">
    <citation type="journal article" date="2019" name="Int. J. Syst. Evol. Microbiol.">
        <title>The Global Catalogue of Microorganisms (GCM) 10K type strain sequencing project: providing services to taxonomists for standard genome sequencing and annotation.</title>
        <authorList>
            <consortium name="The Broad Institute Genomics Platform"/>
            <consortium name="The Broad Institute Genome Sequencing Center for Infectious Disease"/>
            <person name="Wu L."/>
            <person name="Ma J."/>
        </authorList>
    </citation>
    <scope>NUCLEOTIDE SEQUENCE [LARGE SCALE GENOMIC DNA]</scope>
    <source>
        <strain evidence="10 11">LMG 29247</strain>
    </source>
</reference>
<keyword evidence="4 7" id="KW-0812">Transmembrane</keyword>
<dbReference type="CDD" id="cd06261">
    <property type="entry name" value="TM_PBP2"/>
    <property type="match status" value="1"/>
</dbReference>
<dbReference type="Pfam" id="PF00528">
    <property type="entry name" value="BPD_transp_1"/>
    <property type="match status" value="1"/>
</dbReference>
<protein>
    <submittedName>
        <fullName evidence="10">ABC transporter permease</fullName>
    </submittedName>
</protein>
<evidence type="ECO:0000313" key="11">
    <source>
        <dbReference type="Proteomes" id="UP001596383"/>
    </source>
</evidence>
<evidence type="ECO:0000256" key="3">
    <source>
        <dbReference type="ARBA" id="ARBA00022475"/>
    </source>
</evidence>
<comment type="subcellular location">
    <subcellularLocation>
        <location evidence="1 7">Cell membrane</location>
        <topology evidence="1 7">Multi-pass membrane protein</topology>
    </subcellularLocation>
</comment>
<feature type="transmembrane region" description="Helical" evidence="7">
    <location>
        <begin position="154"/>
        <end position="173"/>
    </location>
</feature>
<evidence type="ECO:0000256" key="1">
    <source>
        <dbReference type="ARBA" id="ARBA00004651"/>
    </source>
</evidence>
<dbReference type="PANTHER" id="PTHR30151">
    <property type="entry name" value="ALKANE SULFONATE ABC TRANSPORTER-RELATED, MEMBRANE SUBUNIT"/>
    <property type="match status" value="1"/>
</dbReference>
<dbReference type="InterPro" id="IPR000515">
    <property type="entry name" value="MetI-like"/>
</dbReference>
<evidence type="ECO:0000256" key="5">
    <source>
        <dbReference type="ARBA" id="ARBA00022989"/>
    </source>
</evidence>
<evidence type="ECO:0000259" key="9">
    <source>
        <dbReference type="PROSITE" id="PS50928"/>
    </source>
</evidence>
<evidence type="ECO:0000256" key="8">
    <source>
        <dbReference type="SAM" id="MobiDB-lite"/>
    </source>
</evidence>
<keyword evidence="6 7" id="KW-0472">Membrane</keyword>
<dbReference type="PANTHER" id="PTHR30151:SF20">
    <property type="entry name" value="ABC TRANSPORTER PERMEASE PROTEIN HI_0355-RELATED"/>
    <property type="match status" value="1"/>
</dbReference>
<evidence type="ECO:0000256" key="4">
    <source>
        <dbReference type="ARBA" id="ARBA00022692"/>
    </source>
</evidence>
<feature type="transmembrane region" description="Helical" evidence="7">
    <location>
        <begin position="218"/>
        <end position="239"/>
    </location>
</feature>
<dbReference type="InterPro" id="IPR035906">
    <property type="entry name" value="MetI-like_sf"/>
</dbReference>
<evidence type="ECO:0000313" key="10">
    <source>
        <dbReference type="EMBL" id="MFC6765508.1"/>
    </source>
</evidence>
<name>A0ABD5SKG0_9EURY</name>
<evidence type="ECO:0000256" key="6">
    <source>
        <dbReference type="ARBA" id="ARBA00023136"/>
    </source>
</evidence>
<keyword evidence="5 7" id="KW-1133">Transmembrane helix</keyword>
<dbReference type="SUPFAM" id="SSF161098">
    <property type="entry name" value="MetI-like"/>
    <property type="match status" value="1"/>
</dbReference>
<feature type="transmembrane region" description="Helical" evidence="7">
    <location>
        <begin position="35"/>
        <end position="56"/>
    </location>
</feature>
<feature type="region of interest" description="Disordered" evidence="8">
    <location>
        <begin position="1"/>
        <end position="20"/>
    </location>
</feature>
<dbReference type="Gene3D" id="1.10.3720.10">
    <property type="entry name" value="MetI-like"/>
    <property type="match status" value="1"/>
</dbReference>
<dbReference type="AlphaFoldDB" id="A0ABD5SKG0"/>
<feature type="transmembrane region" description="Helical" evidence="7">
    <location>
        <begin position="121"/>
        <end position="147"/>
    </location>
</feature>
<accession>A0ABD5SKG0</accession>